<dbReference type="PROSITE" id="PS50830">
    <property type="entry name" value="TNASE_3"/>
    <property type="match status" value="1"/>
</dbReference>
<dbReference type="EMBL" id="CP044081">
    <property type="protein sequence ID" value="QEU10429.1"/>
    <property type="molecule type" value="Genomic_DNA"/>
</dbReference>
<organism evidence="2 3">
    <name type="scientific">Paracoccus yeei</name>
    <dbReference type="NCBI Taxonomy" id="147645"/>
    <lineage>
        <taxon>Bacteria</taxon>
        <taxon>Pseudomonadati</taxon>
        <taxon>Pseudomonadota</taxon>
        <taxon>Alphaproteobacteria</taxon>
        <taxon>Rhodobacterales</taxon>
        <taxon>Paracoccaceae</taxon>
        <taxon>Paracoccus</taxon>
    </lineage>
</organism>
<dbReference type="Gene3D" id="2.40.50.90">
    <property type="match status" value="1"/>
</dbReference>
<sequence>MIDGDTFTLGGERVRLWGIDAPEALQICQDAAGRGFRCGEVARERLIALIGGRSVDCRQKDRDGYGRMVAQCKVAGHNLGEAMIREGWAVEYRQFSRGAYAAAEREARSAKRGLWAGTFEPPDHWRADARAERPAPQSPPGSCILKGNINAKGRKIFHTPGQRDYGVTVIDTAHGERWFCSAAEAIAAGWTPAAR</sequence>
<dbReference type="Pfam" id="PF00565">
    <property type="entry name" value="SNase"/>
    <property type="match status" value="1"/>
</dbReference>
<dbReference type="AlphaFoldDB" id="A0A5P2QYJ1"/>
<dbReference type="InterPro" id="IPR016071">
    <property type="entry name" value="Staphylococal_nuclease_OB-fold"/>
</dbReference>
<dbReference type="PANTHER" id="PTHR12302">
    <property type="entry name" value="EBNA2 BINDING PROTEIN P100"/>
    <property type="match status" value="1"/>
</dbReference>
<dbReference type="PANTHER" id="PTHR12302:SF26">
    <property type="entry name" value="BLR1266 PROTEIN"/>
    <property type="match status" value="1"/>
</dbReference>
<reference evidence="2 3" key="1">
    <citation type="submission" date="2019-09" db="EMBL/GenBank/DDBJ databases">
        <title>FDA dAtabase for Regulatory Grade micrObial Sequences (FDA-ARGOS): Supporting development and validation of Infectious Disease Dx tests.</title>
        <authorList>
            <person name="Sciortino C."/>
            <person name="Tallon L."/>
            <person name="Sadzewicz L."/>
            <person name="Vavikolanu K."/>
            <person name="Mehta A."/>
            <person name="Aluvathingal J."/>
            <person name="Nadendla S."/>
            <person name="Nandy P."/>
            <person name="Geyer C."/>
            <person name="Yan Y."/>
            <person name="Sichtig H."/>
        </authorList>
    </citation>
    <scope>NUCLEOTIDE SEQUENCE [LARGE SCALE GENOMIC DNA]</scope>
    <source>
        <strain evidence="2 3">FDAARGOS_643</strain>
    </source>
</reference>
<gene>
    <name evidence="2" type="ORF">FOB51_06445</name>
</gene>
<name>A0A5P2QYJ1_9RHOB</name>
<evidence type="ECO:0000313" key="2">
    <source>
        <dbReference type="EMBL" id="QEU10429.1"/>
    </source>
</evidence>
<evidence type="ECO:0000313" key="3">
    <source>
        <dbReference type="Proteomes" id="UP000324507"/>
    </source>
</evidence>
<evidence type="ECO:0000259" key="1">
    <source>
        <dbReference type="PROSITE" id="PS50830"/>
    </source>
</evidence>
<accession>A0A5P2QYJ1</accession>
<dbReference type="InterPro" id="IPR035437">
    <property type="entry name" value="SNase_OB-fold_sf"/>
</dbReference>
<dbReference type="SMART" id="SM00318">
    <property type="entry name" value="SNc"/>
    <property type="match status" value="1"/>
</dbReference>
<proteinExistence type="predicted"/>
<protein>
    <submittedName>
        <fullName evidence="2">Thermonuclease family protein</fullName>
    </submittedName>
</protein>
<dbReference type="Proteomes" id="UP000324507">
    <property type="component" value="Chromosome"/>
</dbReference>
<dbReference type="SUPFAM" id="SSF50199">
    <property type="entry name" value="Staphylococcal nuclease"/>
    <property type="match status" value="1"/>
</dbReference>
<feature type="domain" description="TNase-like" evidence="1">
    <location>
        <begin position="1"/>
        <end position="117"/>
    </location>
</feature>